<dbReference type="Proteomes" id="UP000626109">
    <property type="component" value="Unassembled WGS sequence"/>
</dbReference>
<name>A0A813HJ53_POLGL</name>
<evidence type="ECO:0000313" key="2">
    <source>
        <dbReference type="Proteomes" id="UP000626109"/>
    </source>
</evidence>
<gene>
    <name evidence="1" type="ORF">PGLA2088_LOCUS1805</name>
</gene>
<reference evidence="1" key="1">
    <citation type="submission" date="2021-02" db="EMBL/GenBank/DDBJ databases">
        <authorList>
            <person name="Dougan E. K."/>
            <person name="Rhodes N."/>
            <person name="Thang M."/>
            <person name="Chan C."/>
        </authorList>
    </citation>
    <scope>NUCLEOTIDE SEQUENCE</scope>
</reference>
<protein>
    <submittedName>
        <fullName evidence="1">Uncharacterized protein</fullName>
    </submittedName>
</protein>
<evidence type="ECO:0000313" key="1">
    <source>
        <dbReference type="EMBL" id="CAE8638230.1"/>
    </source>
</evidence>
<comment type="caution">
    <text evidence="1">The sequence shown here is derived from an EMBL/GenBank/DDBJ whole genome shotgun (WGS) entry which is preliminary data.</text>
</comment>
<organism evidence="1 2">
    <name type="scientific">Polarella glacialis</name>
    <name type="common">Dinoflagellate</name>
    <dbReference type="NCBI Taxonomy" id="89957"/>
    <lineage>
        <taxon>Eukaryota</taxon>
        <taxon>Sar</taxon>
        <taxon>Alveolata</taxon>
        <taxon>Dinophyceae</taxon>
        <taxon>Suessiales</taxon>
        <taxon>Suessiaceae</taxon>
        <taxon>Polarella</taxon>
    </lineage>
</organism>
<accession>A0A813HJ53</accession>
<dbReference type="EMBL" id="CAJNNW010001415">
    <property type="protein sequence ID" value="CAE8638230.1"/>
    <property type="molecule type" value="Genomic_DNA"/>
</dbReference>
<dbReference type="AlphaFoldDB" id="A0A813HJ53"/>
<proteinExistence type="predicted"/>
<sequence>MQSSTLHATEMLGIFGHPAKELWQKTKQLRTVQQSGGVRSHMTLDVLGAELSALAVLPEQATAIIYNCLCCCMMCRDGVPAEFGCDCLPQAWSWIMDYI</sequence>